<dbReference type="GO" id="GO:0016491">
    <property type="term" value="F:oxidoreductase activity"/>
    <property type="evidence" value="ECO:0007669"/>
    <property type="project" value="UniProtKB-KW"/>
</dbReference>
<protein>
    <submittedName>
        <fullName evidence="9">Protein-disulfide isomerase</fullName>
    </submittedName>
</protein>
<keyword evidence="3" id="KW-0732">Signal</keyword>
<feature type="transmembrane region" description="Helical" evidence="7">
    <location>
        <begin position="7"/>
        <end position="27"/>
    </location>
</feature>
<dbReference type="OrthoDB" id="15256at2157"/>
<evidence type="ECO:0000256" key="5">
    <source>
        <dbReference type="ARBA" id="ARBA00023157"/>
    </source>
</evidence>
<evidence type="ECO:0000256" key="6">
    <source>
        <dbReference type="ARBA" id="ARBA00023284"/>
    </source>
</evidence>
<evidence type="ECO:0000259" key="8">
    <source>
        <dbReference type="Pfam" id="PF13462"/>
    </source>
</evidence>
<organism evidence="9 10">
    <name type="scientific">Nitrosopumilus ureiphilus</name>
    <dbReference type="NCBI Taxonomy" id="1470067"/>
    <lineage>
        <taxon>Archaea</taxon>
        <taxon>Nitrososphaerota</taxon>
        <taxon>Nitrososphaeria</taxon>
        <taxon>Nitrosopumilales</taxon>
        <taxon>Nitrosopumilaceae</taxon>
        <taxon>Nitrosopumilus</taxon>
    </lineage>
</organism>
<dbReference type="RefSeq" id="WP_179372294.1">
    <property type="nucleotide sequence ID" value="NZ_CP026995.1"/>
</dbReference>
<dbReference type="GeneID" id="56067074"/>
<dbReference type="PANTHER" id="PTHR13887">
    <property type="entry name" value="GLUTATHIONE S-TRANSFERASE KAPPA"/>
    <property type="match status" value="1"/>
</dbReference>
<dbReference type="Proteomes" id="UP000509478">
    <property type="component" value="Chromosome"/>
</dbReference>
<keyword evidence="6" id="KW-0676">Redox-active center</keyword>
<name>A0A7D5R2F1_9ARCH</name>
<evidence type="ECO:0000256" key="4">
    <source>
        <dbReference type="ARBA" id="ARBA00023002"/>
    </source>
</evidence>
<dbReference type="GO" id="GO:0016853">
    <property type="term" value="F:isomerase activity"/>
    <property type="evidence" value="ECO:0007669"/>
    <property type="project" value="UniProtKB-KW"/>
</dbReference>
<dbReference type="InterPro" id="IPR036249">
    <property type="entry name" value="Thioredoxin-like_sf"/>
</dbReference>
<keyword evidence="4" id="KW-0560">Oxidoreductase</keyword>
<dbReference type="Gene3D" id="3.40.30.10">
    <property type="entry name" value="Glutaredoxin"/>
    <property type="match status" value="1"/>
</dbReference>
<evidence type="ECO:0000256" key="3">
    <source>
        <dbReference type="ARBA" id="ARBA00022729"/>
    </source>
</evidence>
<dbReference type="PANTHER" id="PTHR13887:SF14">
    <property type="entry name" value="DISULFIDE BOND FORMATION PROTEIN D"/>
    <property type="match status" value="1"/>
</dbReference>
<keyword evidence="5" id="KW-1015">Disulfide bond</keyword>
<accession>A0A7D5R2F1</accession>
<feature type="domain" description="Thioredoxin-like fold" evidence="8">
    <location>
        <begin position="55"/>
        <end position="200"/>
    </location>
</feature>
<evidence type="ECO:0000256" key="1">
    <source>
        <dbReference type="ARBA" id="ARBA00005791"/>
    </source>
</evidence>
<sequence>MKNSRKTILIVIPIGILIAMFLSSFLFQHFISVQSGNELDKVSTNTSFDTLSSFNSPVIGFSDAPVTIIVFNDYQCLSCKTWYENSYEDISKKLIETKKAKIIFLDSEPVGNDSILISQATFCADEQGKYSEYQEVLFSSQQKIDGWAKSVQLKNFAMDLNLNVASFERCLDSGKYEKDVITNIDYAKSIGVEKIPIFKIVNFEGKEHVLKGGISSTVFENIVEQFQ</sequence>
<evidence type="ECO:0000256" key="2">
    <source>
        <dbReference type="ARBA" id="ARBA00007787"/>
    </source>
</evidence>
<gene>
    <name evidence="9" type="ORF">C5F50_03355</name>
</gene>
<comment type="similarity">
    <text evidence="2">Belongs to the glutaredoxin family.</text>
</comment>
<evidence type="ECO:0000313" key="9">
    <source>
        <dbReference type="EMBL" id="QLH06220.1"/>
    </source>
</evidence>
<dbReference type="Pfam" id="PF13462">
    <property type="entry name" value="Thioredoxin_4"/>
    <property type="match status" value="1"/>
</dbReference>
<comment type="similarity">
    <text evidence="1">Belongs to the thioredoxin family. DsbA subfamily.</text>
</comment>
<keyword evidence="7" id="KW-1133">Transmembrane helix</keyword>
<dbReference type="AlphaFoldDB" id="A0A7D5R2F1"/>
<keyword evidence="7" id="KW-0472">Membrane</keyword>
<keyword evidence="7" id="KW-0812">Transmembrane</keyword>
<reference evidence="9 10" key="1">
    <citation type="submission" date="2018-02" db="EMBL/GenBank/DDBJ databases">
        <title>Complete genome of Nitrosopumilus ureaphilus PS0.</title>
        <authorList>
            <person name="Qin W."/>
            <person name="Zheng Y."/>
            <person name="Stahl D.A."/>
        </authorList>
    </citation>
    <scope>NUCLEOTIDE SEQUENCE [LARGE SCALE GENOMIC DNA]</scope>
    <source>
        <strain evidence="9 10">PS0</strain>
    </source>
</reference>
<dbReference type="SUPFAM" id="SSF52833">
    <property type="entry name" value="Thioredoxin-like"/>
    <property type="match status" value="1"/>
</dbReference>
<dbReference type="KEGG" id="nue:C5F50_03355"/>
<dbReference type="EMBL" id="CP026995">
    <property type="protein sequence ID" value="QLH06220.1"/>
    <property type="molecule type" value="Genomic_DNA"/>
</dbReference>
<proteinExistence type="inferred from homology"/>
<evidence type="ECO:0000256" key="7">
    <source>
        <dbReference type="SAM" id="Phobius"/>
    </source>
</evidence>
<evidence type="ECO:0000313" key="10">
    <source>
        <dbReference type="Proteomes" id="UP000509478"/>
    </source>
</evidence>
<keyword evidence="9" id="KW-0413">Isomerase</keyword>
<keyword evidence="10" id="KW-1185">Reference proteome</keyword>
<dbReference type="InterPro" id="IPR012336">
    <property type="entry name" value="Thioredoxin-like_fold"/>
</dbReference>